<organism evidence="1 2">
    <name type="scientific">Bradyrhizobium lablabi</name>
    <dbReference type="NCBI Taxonomy" id="722472"/>
    <lineage>
        <taxon>Bacteria</taxon>
        <taxon>Pseudomonadati</taxon>
        <taxon>Pseudomonadota</taxon>
        <taxon>Alphaproteobacteria</taxon>
        <taxon>Hyphomicrobiales</taxon>
        <taxon>Nitrobacteraceae</taxon>
        <taxon>Bradyrhizobium</taxon>
    </lineage>
</organism>
<reference evidence="1 2" key="1">
    <citation type="submission" date="2016-11" db="EMBL/GenBank/DDBJ databases">
        <authorList>
            <person name="Jaros S."/>
            <person name="Januszkiewicz K."/>
            <person name="Wedrychowicz H."/>
        </authorList>
    </citation>
    <scope>NUCLEOTIDE SEQUENCE [LARGE SCALE GENOMIC DNA]</scope>
    <source>
        <strain evidence="1 2">GAS499</strain>
    </source>
</reference>
<gene>
    <name evidence="1" type="ORF">SAMN05444159_5185</name>
</gene>
<evidence type="ECO:0000313" key="2">
    <source>
        <dbReference type="Proteomes" id="UP000189935"/>
    </source>
</evidence>
<accession>A0A1M6YFB0</accession>
<name>A0A1M6YFB0_9BRAD</name>
<dbReference type="EMBL" id="LT670844">
    <property type="protein sequence ID" value="SHL16649.1"/>
    <property type="molecule type" value="Genomic_DNA"/>
</dbReference>
<proteinExistence type="predicted"/>
<evidence type="ECO:0000313" key="1">
    <source>
        <dbReference type="EMBL" id="SHL16649.1"/>
    </source>
</evidence>
<dbReference type="AlphaFoldDB" id="A0A1M6YFB0"/>
<dbReference type="RefSeq" id="WP_154071450.1">
    <property type="nucleotide sequence ID" value="NZ_LT670844.1"/>
</dbReference>
<sequence>MHQAANAQFERVVREFAQWRAVPESVRSPAPAWWWGPAFDVLGVQQPMPAVWCARLELPEGSTFADGAEVFLKSLADQTSLPWPGEFPGSAKHSDPA</sequence>
<dbReference type="Proteomes" id="UP000189935">
    <property type="component" value="Chromosome I"/>
</dbReference>
<dbReference type="OrthoDB" id="8252105at2"/>
<protein>
    <submittedName>
        <fullName evidence="1">Uncharacterized protein</fullName>
    </submittedName>
</protein>